<protein>
    <submittedName>
        <fullName evidence="5">DNA-binding transcriptional regulator, AcrR family</fullName>
    </submittedName>
</protein>
<evidence type="ECO:0000259" key="4">
    <source>
        <dbReference type="PROSITE" id="PS50977"/>
    </source>
</evidence>
<keyword evidence="2 3" id="KW-0238">DNA-binding</keyword>
<organism evidence="5 6">
    <name type="scientific">Halobacillus aidingensis</name>
    <dbReference type="NCBI Taxonomy" id="240303"/>
    <lineage>
        <taxon>Bacteria</taxon>
        <taxon>Bacillati</taxon>
        <taxon>Bacillota</taxon>
        <taxon>Bacilli</taxon>
        <taxon>Bacillales</taxon>
        <taxon>Bacillaceae</taxon>
        <taxon>Halobacillus</taxon>
    </lineage>
</organism>
<dbReference type="InterPro" id="IPR050624">
    <property type="entry name" value="HTH-type_Tx_Regulator"/>
</dbReference>
<dbReference type="InterPro" id="IPR001647">
    <property type="entry name" value="HTH_TetR"/>
</dbReference>
<dbReference type="PROSITE" id="PS50977">
    <property type="entry name" value="HTH_TETR_2"/>
    <property type="match status" value="1"/>
</dbReference>
<reference evidence="6" key="1">
    <citation type="submission" date="2016-10" db="EMBL/GenBank/DDBJ databases">
        <authorList>
            <person name="Varghese N."/>
            <person name="Submissions S."/>
        </authorList>
    </citation>
    <scope>NUCLEOTIDE SEQUENCE [LARGE SCALE GENOMIC DNA]</scope>
    <source>
        <strain evidence="6">CGMCC 1.3703</strain>
    </source>
</reference>
<dbReference type="PRINTS" id="PR00455">
    <property type="entry name" value="HTHTETR"/>
</dbReference>
<dbReference type="Proteomes" id="UP000198860">
    <property type="component" value="Unassembled WGS sequence"/>
</dbReference>
<dbReference type="PANTHER" id="PTHR43479">
    <property type="entry name" value="ACREF/ENVCD OPERON REPRESSOR-RELATED"/>
    <property type="match status" value="1"/>
</dbReference>
<accession>A0A1H0R255</accession>
<dbReference type="PANTHER" id="PTHR43479:SF11">
    <property type="entry name" value="ACREF_ENVCD OPERON REPRESSOR-RELATED"/>
    <property type="match status" value="1"/>
</dbReference>
<dbReference type="Pfam" id="PF00440">
    <property type="entry name" value="TetR_N"/>
    <property type="match status" value="1"/>
</dbReference>
<dbReference type="SUPFAM" id="SSF46689">
    <property type="entry name" value="Homeodomain-like"/>
    <property type="match status" value="1"/>
</dbReference>
<dbReference type="AlphaFoldDB" id="A0A1H0R255"/>
<evidence type="ECO:0000313" key="6">
    <source>
        <dbReference type="Proteomes" id="UP000198860"/>
    </source>
</evidence>
<dbReference type="RefSeq" id="WP_089653133.1">
    <property type="nucleotide sequence ID" value="NZ_FNIZ01000014.1"/>
</dbReference>
<evidence type="ECO:0000256" key="3">
    <source>
        <dbReference type="PROSITE-ProRule" id="PRU00335"/>
    </source>
</evidence>
<evidence type="ECO:0000313" key="5">
    <source>
        <dbReference type="EMBL" id="SDP23068.1"/>
    </source>
</evidence>
<name>A0A1H0R255_HALAD</name>
<sequence>MNGFERRKERKKQNILNASLKLFSEYGVQKVSIQEIAKKAQVSQVTIYNYFGGKDELLFETVKKFIYERLDRFRDVVHNDDMDFKKKIRFVIQDKKENILHMDPGFLQTVMRDQPELQELIQTFTEKDAVPLLMELVEQGKAQGYVHPDISFRSIMFYIEMYYQAMRSKEDLFDHSLPELSEEITHMFFYGLMGNQDEHLHEDKDNE</sequence>
<dbReference type="InterPro" id="IPR009057">
    <property type="entry name" value="Homeodomain-like_sf"/>
</dbReference>
<dbReference type="EMBL" id="FNIZ01000014">
    <property type="protein sequence ID" value="SDP23068.1"/>
    <property type="molecule type" value="Genomic_DNA"/>
</dbReference>
<keyword evidence="6" id="KW-1185">Reference proteome</keyword>
<keyword evidence="1" id="KW-0678">Repressor</keyword>
<dbReference type="SUPFAM" id="SSF48498">
    <property type="entry name" value="Tetracyclin repressor-like, C-terminal domain"/>
    <property type="match status" value="1"/>
</dbReference>
<proteinExistence type="predicted"/>
<gene>
    <name evidence="5" type="ORF">SAMN05421677_11432</name>
</gene>
<dbReference type="InterPro" id="IPR036271">
    <property type="entry name" value="Tet_transcr_reg_TetR-rel_C_sf"/>
</dbReference>
<evidence type="ECO:0000256" key="2">
    <source>
        <dbReference type="ARBA" id="ARBA00023125"/>
    </source>
</evidence>
<dbReference type="OrthoDB" id="113732at2"/>
<dbReference type="Gene3D" id="1.10.357.10">
    <property type="entry name" value="Tetracycline Repressor, domain 2"/>
    <property type="match status" value="1"/>
</dbReference>
<feature type="DNA-binding region" description="H-T-H motif" evidence="3">
    <location>
        <begin position="32"/>
        <end position="51"/>
    </location>
</feature>
<feature type="domain" description="HTH tetR-type" evidence="4">
    <location>
        <begin position="9"/>
        <end position="69"/>
    </location>
</feature>
<dbReference type="GO" id="GO:0003677">
    <property type="term" value="F:DNA binding"/>
    <property type="evidence" value="ECO:0007669"/>
    <property type="project" value="UniProtKB-UniRule"/>
</dbReference>
<evidence type="ECO:0000256" key="1">
    <source>
        <dbReference type="ARBA" id="ARBA00022491"/>
    </source>
</evidence>
<dbReference type="STRING" id="240303.SAMN05421677_11432"/>